<reference evidence="2" key="1">
    <citation type="journal article" date="2023" name="Mol. Phylogenet. Evol.">
        <title>Genome-scale phylogeny and comparative genomics of the fungal order Sordariales.</title>
        <authorList>
            <person name="Hensen N."/>
            <person name="Bonometti L."/>
            <person name="Westerberg I."/>
            <person name="Brannstrom I.O."/>
            <person name="Guillou S."/>
            <person name="Cros-Aarteil S."/>
            <person name="Calhoun S."/>
            <person name="Haridas S."/>
            <person name="Kuo A."/>
            <person name="Mondo S."/>
            <person name="Pangilinan J."/>
            <person name="Riley R."/>
            <person name="LaButti K."/>
            <person name="Andreopoulos B."/>
            <person name="Lipzen A."/>
            <person name="Chen C."/>
            <person name="Yan M."/>
            <person name="Daum C."/>
            <person name="Ng V."/>
            <person name="Clum A."/>
            <person name="Steindorff A."/>
            <person name="Ohm R.A."/>
            <person name="Martin F."/>
            <person name="Silar P."/>
            <person name="Natvig D.O."/>
            <person name="Lalanne C."/>
            <person name="Gautier V."/>
            <person name="Ament-Velasquez S.L."/>
            <person name="Kruys A."/>
            <person name="Hutchinson M.I."/>
            <person name="Powell A.J."/>
            <person name="Barry K."/>
            <person name="Miller A.N."/>
            <person name="Grigoriev I.V."/>
            <person name="Debuchy R."/>
            <person name="Gladieux P."/>
            <person name="Hiltunen Thoren M."/>
            <person name="Johannesson H."/>
        </authorList>
    </citation>
    <scope>NUCLEOTIDE SEQUENCE</scope>
    <source>
        <strain evidence="2">CBS 731.68</strain>
    </source>
</reference>
<comment type="caution">
    <text evidence="2">The sequence shown here is derived from an EMBL/GenBank/DDBJ whole genome shotgun (WGS) entry which is preliminary data.</text>
</comment>
<dbReference type="AlphaFoldDB" id="A0AAN6Z860"/>
<feature type="signal peptide" evidence="1">
    <location>
        <begin position="1"/>
        <end position="17"/>
    </location>
</feature>
<reference evidence="2" key="2">
    <citation type="submission" date="2023-05" db="EMBL/GenBank/DDBJ databases">
        <authorList>
            <consortium name="Lawrence Berkeley National Laboratory"/>
            <person name="Steindorff A."/>
            <person name="Hensen N."/>
            <person name="Bonometti L."/>
            <person name="Westerberg I."/>
            <person name="Brannstrom I.O."/>
            <person name="Guillou S."/>
            <person name="Cros-Aarteil S."/>
            <person name="Calhoun S."/>
            <person name="Haridas S."/>
            <person name="Kuo A."/>
            <person name="Mondo S."/>
            <person name="Pangilinan J."/>
            <person name="Riley R."/>
            <person name="Labutti K."/>
            <person name="Andreopoulos B."/>
            <person name="Lipzen A."/>
            <person name="Chen C."/>
            <person name="Yanf M."/>
            <person name="Daum C."/>
            <person name="Ng V."/>
            <person name="Clum A."/>
            <person name="Ohm R."/>
            <person name="Martin F."/>
            <person name="Silar P."/>
            <person name="Natvig D."/>
            <person name="Lalanne C."/>
            <person name="Gautier V."/>
            <person name="Ament-Velasquez S.L."/>
            <person name="Kruys A."/>
            <person name="Hutchinson M.I."/>
            <person name="Powell A.J."/>
            <person name="Barry K."/>
            <person name="Miller A.N."/>
            <person name="Grigoriev I.V."/>
            <person name="Debuchy R."/>
            <person name="Gladieux P."/>
            <person name="Thoren M.H."/>
            <person name="Johannesson H."/>
        </authorList>
    </citation>
    <scope>NUCLEOTIDE SEQUENCE</scope>
    <source>
        <strain evidence="2">CBS 731.68</strain>
    </source>
</reference>
<feature type="chain" id="PRO_5042896900" description="Granulins domain-containing protein" evidence="1">
    <location>
        <begin position="18"/>
        <end position="115"/>
    </location>
</feature>
<evidence type="ECO:0000313" key="3">
    <source>
        <dbReference type="Proteomes" id="UP001302602"/>
    </source>
</evidence>
<accession>A0AAN6Z860</accession>
<evidence type="ECO:0000313" key="2">
    <source>
        <dbReference type="EMBL" id="KAK4129335.1"/>
    </source>
</evidence>
<proteinExistence type="predicted"/>
<keyword evidence="3" id="KW-1185">Reference proteome</keyword>
<name>A0AAN6Z860_9PEZI</name>
<evidence type="ECO:0008006" key="4">
    <source>
        <dbReference type="Google" id="ProtNLM"/>
    </source>
</evidence>
<keyword evidence="1" id="KW-0732">Signal</keyword>
<organism evidence="2 3">
    <name type="scientific">Parathielavia appendiculata</name>
    <dbReference type="NCBI Taxonomy" id="2587402"/>
    <lineage>
        <taxon>Eukaryota</taxon>
        <taxon>Fungi</taxon>
        <taxon>Dikarya</taxon>
        <taxon>Ascomycota</taxon>
        <taxon>Pezizomycotina</taxon>
        <taxon>Sordariomycetes</taxon>
        <taxon>Sordariomycetidae</taxon>
        <taxon>Sordariales</taxon>
        <taxon>Chaetomiaceae</taxon>
        <taxon>Parathielavia</taxon>
    </lineage>
</organism>
<dbReference type="EMBL" id="MU853223">
    <property type="protein sequence ID" value="KAK4129335.1"/>
    <property type="molecule type" value="Genomic_DNA"/>
</dbReference>
<dbReference type="Proteomes" id="UP001302602">
    <property type="component" value="Unassembled WGS sequence"/>
</dbReference>
<dbReference type="GeneID" id="87832707"/>
<protein>
    <recommendedName>
        <fullName evidence="4">Granulins domain-containing protein</fullName>
    </recommendedName>
</protein>
<dbReference type="RefSeq" id="XP_062653106.1">
    <property type="nucleotide sequence ID" value="XM_062795939.1"/>
</dbReference>
<gene>
    <name evidence="2" type="ORF">N657DRAFT_676975</name>
</gene>
<evidence type="ECO:0000256" key="1">
    <source>
        <dbReference type="SAM" id="SignalP"/>
    </source>
</evidence>
<sequence>MHRWIIISFLAFGGVLSAALPGRDEQQDQPVKTKQYMSCEQTYGKGWETCGAPNSRSCYSPALGHSCCDVDNNYCGKGTWCAPVAGYCCSDSETLEACARNAGFEIPGNMILSDL</sequence>